<dbReference type="InParanoid" id="A0A067QTX3"/>
<accession>A0A067QTX3</accession>
<dbReference type="EMBL" id="KK853275">
    <property type="protein sequence ID" value="KDR09088.1"/>
    <property type="molecule type" value="Genomic_DNA"/>
</dbReference>
<evidence type="ECO:0000313" key="2">
    <source>
        <dbReference type="Proteomes" id="UP000027135"/>
    </source>
</evidence>
<gene>
    <name evidence="1" type="ORF">L798_01352</name>
</gene>
<protein>
    <submittedName>
        <fullName evidence="1">Uncharacterized protein</fullName>
    </submittedName>
</protein>
<dbReference type="Proteomes" id="UP000027135">
    <property type="component" value="Unassembled WGS sequence"/>
</dbReference>
<reference evidence="1 2" key="1">
    <citation type="journal article" date="2014" name="Nat. Commun.">
        <title>Molecular traces of alternative social organization in a termite genome.</title>
        <authorList>
            <person name="Terrapon N."/>
            <person name="Li C."/>
            <person name="Robertson H.M."/>
            <person name="Ji L."/>
            <person name="Meng X."/>
            <person name="Booth W."/>
            <person name="Chen Z."/>
            <person name="Childers C.P."/>
            <person name="Glastad K.M."/>
            <person name="Gokhale K."/>
            <person name="Gowin J."/>
            <person name="Gronenberg W."/>
            <person name="Hermansen R.A."/>
            <person name="Hu H."/>
            <person name="Hunt B.G."/>
            <person name="Huylmans A.K."/>
            <person name="Khalil S.M."/>
            <person name="Mitchell R.D."/>
            <person name="Munoz-Torres M.C."/>
            <person name="Mustard J.A."/>
            <person name="Pan H."/>
            <person name="Reese J.T."/>
            <person name="Scharf M.E."/>
            <person name="Sun F."/>
            <person name="Vogel H."/>
            <person name="Xiao J."/>
            <person name="Yang W."/>
            <person name="Yang Z."/>
            <person name="Yang Z."/>
            <person name="Zhou J."/>
            <person name="Zhu J."/>
            <person name="Brent C.S."/>
            <person name="Elsik C.G."/>
            <person name="Goodisman M.A."/>
            <person name="Liberles D.A."/>
            <person name="Roe R.M."/>
            <person name="Vargo E.L."/>
            <person name="Vilcinskas A."/>
            <person name="Wang J."/>
            <person name="Bornberg-Bauer E."/>
            <person name="Korb J."/>
            <person name="Zhang G."/>
            <person name="Liebig J."/>
        </authorList>
    </citation>
    <scope>NUCLEOTIDE SEQUENCE [LARGE SCALE GENOMIC DNA]</scope>
    <source>
        <tissue evidence="1">Whole organism</tissue>
    </source>
</reference>
<organism evidence="1 2">
    <name type="scientific">Zootermopsis nevadensis</name>
    <name type="common">Dampwood termite</name>
    <dbReference type="NCBI Taxonomy" id="136037"/>
    <lineage>
        <taxon>Eukaryota</taxon>
        <taxon>Metazoa</taxon>
        <taxon>Ecdysozoa</taxon>
        <taxon>Arthropoda</taxon>
        <taxon>Hexapoda</taxon>
        <taxon>Insecta</taxon>
        <taxon>Pterygota</taxon>
        <taxon>Neoptera</taxon>
        <taxon>Polyneoptera</taxon>
        <taxon>Dictyoptera</taxon>
        <taxon>Blattodea</taxon>
        <taxon>Blattoidea</taxon>
        <taxon>Termitoidae</taxon>
        <taxon>Termopsidae</taxon>
        <taxon>Zootermopsis</taxon>
    </lineage>
</organism>
<keyword evidence="2" id="KW-1185">Reference proteome</keyword>
<evidence type="ECO:0000313" key="1">
    <source>
        <dbReference type="EMBL" id="KDR09088.1"/>
    </source>
</evidence>
<name>A0A067QTX3_ZOONE</name>
<proteinExistence type="predicted"/>
<dbReference type="AlphaFoldDB" id="A0A067QTX3"/>
<sequence>MATKMAGRLTVQERAQIAARYEVWNLVVAVQRWRRYSHLKRSVMLTHDKDLVGSPSAVTASDY</sequence>